<dbReference type="PANTHER" id="PTHR36503">
    <property type="entry name" value="BLR2520 PROTEIN"/>
    <property type="match status" value="1"/>
</dbReference>
<sequence>MHPRINLITLGVSDLERSINFYENGLGWKRSKESNDSVAFFQIGTLVFGLFGEKALAEDIGIPFQKRQEFSGITLAQNQTSEAEVDVVINKVRALGAEILKEPQKVFWGGYSGYFKDFDGHIFEVAYNPFFPLNEKGEIVLSK</sequence>
<reference evidence="2 3" key="1">
    <citation type="submission" date="2017-07" db="EMBL/GenBank/DDBJ databases">
        <title>Leptospira spp. isolated from tropical soils.</title>
        <authorList>
            <person name="Thibeaux R."/>
            <person name="Iraola G."/>
            <person name="Ferres I."/>
            <person name="Bierque E."/>
            <person name="Girault D."/>
            <person name="Soupe-Gilbert M.-E."/>
            <person name="Picardeau M."/>
            <person name="Goarant C."/>
        </authorList>
    </citation>
    <scope>NUCLEOTIDE SEQUENCE [LARGE SCALE GENOMIC DNA]</scope>
    <source>
        <strain evidence="2 3">FH2-B-A1</strain>
    </source>
</reference>
<evidence type="ECO:0000313" key="3">
    <source>
        <dbReference type="Proteomes" id="UP000232145"/>
    </source>
</evidence>
<dbReference type="InterPro" id="IPR029068">
    <property type="entry name" value="Glyas_Bleomycin-R_OHBP_Dase"/>
</dbReference>
<dbReference type="InterPro" id="IPR037523">
    <property type="entry name" value="VOC_core"/>
</dbReference>
<dbReference type="RefSeq" id="WP_100743971.1">
    <property type="nucleotide sequence ID" value="NZ_NPDW01000002.1"/>
</dbReference>
<dbReference type="EMBL" id="NPDX01000002">
    <property type="protein sequence ID" value="PJZ84569.1"/>
    <property type="molecule type" value="Genomic_DNA"/>
</dbReference>
<comment type="caution">
    <text evidence="2">The sequence shown here is derived from an EMBL/GenBank/DDBJ whole genome shotgun (WGS) entry which is preliminary data.</text>
</comment>
<evidence type="ECO:0000313" key="2">
    <source>
        <dbReference type="EMBL" id="PJZ84569.1"/>
    </source>
</evidence>
<accession>A0A2N0AJU6</accession>
<dbReference type="CDD" id="cd07251">
    <property type="entry name" value="VOC_like"/>
    <property type="match status" value="1"/>
</dbReference>
<protein>
    <submittedName>
        <fullName evidence="2">Glyoxalase</fullName>
    </submittedName>
</protein>
<keyword evidence="3" id="KW-1185">Reference proteome</keyword>
<dbReference type="PANTHER" id="PTHR36503:SF1">
    <property type="entry name" value="BLR2520 PROTEIN"/>
    <property type="match status" value="1"/>
</dbReference>
<dbReference type="Pfam" id="PF00903">
    <property type="entry name" value="Glyoxalase"/>
    <property type="match status" value="1"/>
</dbReference>
<feature type="domain" description="VOC" evidence="1">
    <location>
        <begin position="4"/>
        <end position="128"/>
    </location>
</feature>
<dbReference type="SUPFAM" id="SSF54593">
    <property type="entry name" value="Glyoxalase/Bleomycin resistance protein/Dihydroxybiphenyl dioxygenase"/>
    <property type="match status" value="1"/>
</dbReference>
<dbReference type="PROSITE" id="PS51819">
    <property type="entry name" value="VOC"/>
    <property type="match status" value="1"/>
</dbReference>
<proteinExistence type="predicted"/>
<gene>
    <name evidence="2" type="ORF">CH364_11185</name>
</gene>
<dbReference type="Proteomes" id="UP000232145">
    <property type="component" value="Unassembled WGS sequence"/>
</dbReference>
<dbReference type="OrthoDB" id="9815599at2"/>
<dbReference type="Gene3D" id="3.10.180.10">
    <property type="entry name" value="2,3-Dihydroxybiphenyl 1,2-Dioxygenase, domain 1"/>
    <property type="match status" value="1"/>
</dbReference>
<dbReference type="InterPro" id="IPR004360">
    <property type="entry name" value="Glyas_Fos-R_dOase_dom"/>
</dbReference>
<evidence type="ECO:0000259" key="1">
    <source>
        <dbReference type="PROSITE" id="PS51819"/>
    </source>
</evidence>
<dbReference type="AlphaFoldDB" id="A0A2N0AJU6"/>
<organism evidence="2 3">
    <name type="scientific">Leptospira harrisiae</name>
    <dbReference type="NCBI Taxonomy" id="2023189"/>
    <lineage>
        <taxon>Bacteria</taxon>
        <taxon>Pseudomonadati</taxon>
        <taxon>Spirochaetota</taxon>
        <taxon>Spirochaetia</taxon>
        <taxon>Leptospirales</taxon>
        <taxon>Leptospiraceae</taxon>
        <taxon>Leptospira</taxon>
    </lineage>
</organism>
<name>A0A2N0AJU6_9LEPT</name>